<evidence type="ECO:0000256" key="12">
    <source>
        <dbReference type="SAM" id="SignalP"/>
    </source>
</evidence>
<evidence type="ECO:0000256" key="1">
    <source>
        <dbReference type="ARBA" id="ARBA00000681"/>
    </source>
</evidence>
<dbReference type="PROSITE" id="PS51257">
    <property type="entry name" value="PROKAR_LIPOPROTEIN"/>
    <property type="match status" value="1"/>
</dbReference>
<accession>A0ABX0QHR1</accession>
<feature type="chain" id="PRO_5047229385" description="Beta-xylanase" evidence="12">
    <location>
        <begin position="20"/>
        <end position="542"/>
    </location>
</feature>
<dbReference type="SUPFAM" id="SSF51445">
    <property type="entry name" value="(Trans)glycosidases"/>
    <property type="match status" value="1"/>
</dbReference>
<protein>
    <recommendedName>
        <fullName evidence="11">Beta-xylanase</fullName>
        <ecNumber evidence="11">3.2.1.8</ecNumber>
    </recommendedName>
</protein>
<keyword evidence="6 11" id="KW-0378">Hydrolase</keyword>
<dbReference type="Proteomes" id="UP000606008">
    <property type="component" value="Unassembled WGS sequence"/>
</dbReference>
<evidence type="ECO:0000256" key="11">
    <source>
        <dbReference type="RuleBase" id="RU361174"/>
    </source>
</evidence>
<organism evidence="14 15">
    <name type="scientific">Fibrivirga algicola</name>
    <dbReference type="NCBI Taxonomy" id="2950420"/>
    <lineage>
        <taxon>Bacteria</taxon>
        <taxon>Pseudomonadati</taxon>
        <taxon>Bacteroidota</taxon>
        <taxon>Cytophagia</taxon>
        <taxon>Cytophagales</taxon>
        <taxon>Spirosomataceae</taxon>
        <taxon>Fibrivirga</taxon>
    </lineage>
</organism>
<keyword evidence="15" id="KW-1185">Reference proteome</keyword>
<proteinExistence type="inferred from homology"/>
<evidence type="ECO:0000313" key="14">
    <source>
        <dbReference type="EMBL" id="NID10755.1"/>
    </source>
</evidence>
<keyword evidence="7 11" id="KW-0119">Carbohydrate metabolism</keyword>
<keyword evidence="3" id="KW-0858">Xylan degradation</keyword>
<dbReference type="InterPro" id="IPR003305">
    <property type="entry name" value="CenC_carb-bd"/>
</dbReference>
<keyword evidence="4 12" id="KW-0732">Signal</keyword>
<evidence type="ECO:0000256" key="6">
    <source>
        <dbReference type="ARBA" id="ARBA00022801"/>
    </source>
</evidence>
<evidence type="ECO:0000259" key="13">
    <source>
        <dbReference type="PROSITE" id="PS51760"/>
    </source>
</evidence>
<dbReference type="PRINTS" id="PR00134">
    <property type="entry name" value="GLHYDRLASE10"/>
</dbReference>
<evidence type="ECO:0000256" key="3">
    <source>
        <dbReference type="ARBA" id="ARBA00022651"/>
    </source>
</evidence>
<evidence type="ECO:0000256" key="5">
    <source>
        <dbReference type="ARBA" id="ARBA00022737"/>
    </source>
</evidence>
<dbReference type="InterPro" id="IPR031158">
    <property type="entry name" value="GH10_AS"/>
</dbReference>
<dbReference type="SMART" id="SM00633">
    <property type="entry name" value="Glyco_10"/>
    <property type="match status" value="1"/>
</dbReference>
<keyword evidence="9 11" id="KW-0624">Polysaccharide degradation</keyword>
<feature type="active site" description="Nucleophile" evidence="10">
    <location>
        <position position="452"/>
    </location>
</feature>
<comment type="catalytic activity">
    <reaction evidence="1 11">
        <text>Endohydrolysis of (1-&gt;4)-beta-D-xylosidic linkages in xylans.</text>
        <dbReference type="EC" id="3.2.1.8"/>
    </reaction>
</comment>
<reference evidence="15" key="2">
    <citation type="submission" date="2023-07" db="EMBL/GenBank/DDBJ databases">
        <authorList>
            <person name="Jung D.-H."/>
        </authorList>
    </citation>
    <scope>NUCLEOTIDE SEQUENCE [LARGE SCALE GENOMIC DNA]</scope>
    <source>
        <strain evidence="15">JA-25</strain>
    </source>
</reference>
<dbReference type="InterPro" id="IPR017853">
    <property type="entry name" value="GH"/>
</dbReference>
<dbReference type="InterPro" id="IPR001000">
    <property type="entry name" value="GH10_dom"/>
</dbReference>
<evidence type="ECO:0000256" key="10">
    <source>
        <dbReference type="PROSITE-ProRule" id="PRU10061"/>
    </source>
</evidence>
<dbReference type="Gene3D" id="2.60.120.260">
    <property type="entry name" value="Galactose-binding domain-like"/>
    <property type="match status" value="1"/>
</dbReference>
<dbReference type="PROSITE" id="PS51760">
    <property type="entry name" value="GH10_2"/>
    <property type="match status" value="1"/>
</dbReference>
<dbReference type="EC" id="3.2.1.8" evidence="11"/>
<dbReference type="Pfam" id="PF02018">
    <property type="entry name" value="CBM_4_9"/>
    <property type="match status" value="1"/>
</dbReference>
<evidence type="ECO:0000256" key="8">
    <source>
        <dbReference type="ARBA" id="ARBA00023295"/>
    </source>
</evidence>
<dbReference type="InterPro" id="IPR044846">
    <property type="entry name" value="GH10"/>
</dbReference>
<evidence type="ECO:0000256" key="2">
    <source>
        <dbReference type="ARBA" id="ARBA00007495"/>
    </source>
</evidence>
<sequence length="542" mass="58256">MKKTLLGLGLLVVVVSACKKDTDSGGTTPTPTPPVVEGSVPLKSVATFPIAVAASNGAFLTNAISSSLISRDFNGITFENEMKNNALVTSSGSYNFATADAMLAAAQAANIQVHGHVLAWHSQAQGTYYRSILSSATPSATNLVQNPGFETRNAAGTFANFTVLNTGNPAGTASVTVGAGTTEVRSGTSAMKVVNPTAYATEQWRVQVATDPIPLTVGKQYQVSYWVKAAEANGSIRLSTQPTPLYQADQTIGTAWQRVTWLITANEAQTRIVFDMGRNSNTYYIDDVSVNELVTAGGPTNNYVKVDSLLKTTIQQIAGHFKGKVRGWDVINEMFADGPAGAIRNSTNTANATANDIFVWSDYLGRDFGVKAFKYAAEADPAAKLFINEYNLESSTAKLDSLIAYVAEIRSKGAKVDGIGTQMHVSLTTNRDQIDTHFRKLAATGLLVHVSELDLGVNTNNATTLLFTEALENAQADMYNYIVTSYMRNVPKAQRYGLTIWGVLDNQSWRYRNGADYPLIYNPAGTKKKAYDAVLNALRSGL</sequence>
<comment type="similarity">
    <text evidence="2 11">Belongs to the glycosyl hydrolase 10 (cellulase F) family.</text>
</comment>
<dbReference type="RefSeq" id="WP_166691970.1">
    <property type="nucleotide sequence ID" value="NZ_WAEL01000003.1"/>
</dbReference>
<gene>
    <name evidence="14" type="ORF">F7231_11295</name>
</gene>
<keyword evidence="5" id="KW-0677">Repeat</keyword>
<dbReference type="PANTHER" id="PTHR31490:SF88">
    <property type="entry name" value="BETA-XYLANASE"/>
    <property type="match status" value="1"/>
</dbReference>
<feature type="signal peptide" evidence="12">
    <location>
        <begin position="1"/>
        <end position="19"/>
    </location>
</feature>
<dbReference type="Pfam" id="PF00331">
    <property type="entry name" value="Glyco_hydro_10"/>
    <property type="match status" value="2"/>
</dbReference>
<dbReference type="SUPFAM" id="SSF49785">
    <property type="entry name" value="Galactose-binding domain-like"/>
    <property type="match status" value="1"/>
</dbReference>
<evidence type="ECO:0000313" key="15">
    <source>
        <dbReference type="Proteomes" id="UP000606008"/>
    </source>
</evidence>
<dbReference type="InterPro" id="IPR008979">
    <property type="entry name" value="Galactose-bd-like_sf"/>
</dbReference>
<keyword evidence="8 11" id="KW-0326">Glycosidase</keyword>
<comment type="caution">
    <text evidence="14">The sequence shown here is derived from an EMBL/GenBank/DDBJ whole genome shotgun (WGS) entry which is preliminary data.</text>
</comment>
<evidence type="ECO:0000256" key="7">
    <source>
        <dbReference type="ARBA" id="ARBA00023277"/>
    </source>
</evidence>
<dbReference type="PANTHER" id="PTHR31490">
    <property type="entry name" value="GLYCOSYL HYDROLASE"/>
    <property type="match status" value="1"/>
</dbReference>
<dbReference type="Gene3D" id="3.20.20.80">
    <property type="entry name" value="Glycosidases"/>
    <property type="match status" value="2"/>
</dbReference>
<feature type="domain" description="GH10" evidence="13">
    <location>
        <begin position="54"/>
        <end position="537"/>
    </location>
</feature>
<reference evidence="15" key="1">
    <citation type="submission" date="2019-09" db="EMBL/GenBank/DDBJ databases">
        <authorList>
            <person name="Jung D.-H."/>
        </authorList>
    </citation>
    <scope>NUCLEOTIDE SEQUENCE [LARGE SCALE GENOMIC DNA]</scope>
    <source>
        <strain evidence="15">JA-25</strain>
    </source>
</reference>
<evidence type="ECO:0000256" key="9">
    <source>
        <dbReference type="ARBA" id="ARBA00023326"/>
    </source>
</evidence>
<dbReference type="PROSITE" id="PS00591">
    <property type="entry name" value="GH10_1"/>
    <property type="match status" value="1"/>
</dbReference>
<name>A0ABX0QHR1_9BACT</name>
<dbReference type="EMBL" id="WAEL01000003">
    <property type="protein sequence ID" value="NID10755.1"/>
    <property type="molecule type" value="Genomic_DNA"/>
</dbReference>
<evidence type="ECO:0000256" key="4">
    <source>
        <dbReference type="ARBA" id="ARBA00022729"/>
    </source>
</evidence>